<dbReference type="GO" id="GO:0004519">
    <property type="term" value="F:endonuclease activity"/>
    <property type="evidence" value="ECO:0007669"/>
    <property type="project" value="UniProtKB-KW"/>
</dbReference>
<protein>
    <submittedName>
        <fullName evidence="2">Predicted restriction endonuclease</fullName>
    </submittedName>
</protein>
<dbReference type="InterPro" id="IPR003615">
    <property type="entry name" value="HNH_nuc"/>
</dbReference>
<dbReference type="Pfam" id="PF01844">
    <property type="entry name" value="HNH"/>
    <property type="match status" value="1"/>
</dbReference>
<evidence type="ECO:0000313" key="2">
    <source>
        <dbReference type="EMBL" id="CUO08006.1"/>
    </source>
</evidence>
<gene>
    <name evidence="2" type="ORF">ERS852385_02083</name>
</gene>
<feature type="domain" description="HNH" evidence="1">
    <location>
        <begin position="161"/>
        <end position="200"/>
    </location>
</feature>
<dbReference type="CDD" id="cd00085">
    <property type="entry name" value="HNHc"/>
    <property type="match status" value="1"/>
</dbReference>
<dbReference type="InterPro" id="IPR002711">
    <property type="entry name" value="HNH"/>
</dbReference>
<dbReference type="GO" id="GO:0008270">
    <property type="term" value="F:zinc ion binding"/>
    <property type="evidence" value="ECO:0007669"/>
    <property type="project" value="InterPro"/>
</dbReference>
<dbReference type="AlphaFoldDB" id="A0A174C8H8"/>
<reference evidence="2 3" key="1">
    <citation type="submission" date="2015-09" db="EMBL/GenBank/DDBJ databases">
        <authorList>
            <consortium name="Pathogen Informatics"/>
        </authorList>
    </citation>
    <scope>NUCLEOTIDE SEQUENCE [LARGE SCALE GENOMIC DNA]</scope>
    <source>
        <strain evidence="2 3">2789STDY5608828</strain>
    </source>
</reference>
<keyword evidence="2" id="KW-0378">Hydrolase</keyword>
<keyword evidence="2" id="KW-0255">Endonuclease</keyword>
<name>A0A174C8H8_9FIRM</name>
<keyword evidence="3" id="KW-1185">Reference proteome</keyword>
<dbReference type="EMBL" id="CYYU01000025">
    <property type="protein sequence ID" value="CUO08006.1"/>
    <property type="molecule type" value="Genomic_DNA"/>
</dbReference>
<organism evidence="2 3">
    <name type="scientific">Mitsuokella jalaludinii</name>
    <dbReference type="NCBI Taxonomy" id="187979"/>
    <lineage>
        <taxon>Bacteria</taxon>
        <taxon>Bacillati</taxon>
        <taxon>Bacillota</taxon>
        <taxon>Negativicutes</taxon>
        <taxon>Selenomonadales</taxon>
        <taxon>Selenomonadaceae</taxon>
        <taxon>Mitsuokella</taxon>
    </lineage>
</organism>
<dbReference type="GO" id="GO:0003676">
    <property type="term" value="F:nucleic acid binding"/>
    <property type="evidence" value="ECO:0007669"/>
    <property type="project" value="InterPro"/>
</dbReference>
<accession>A0A174C8H8</accession>
<dbReference type="Proteomes" id="UP000095546">
    <property type="component" value="Unassembled WGS sequence"/>
</dbReference>
<proteinExistence type="predicted"/>
<keyword evidence="2" id="KW-0540">Nuclease</keyword>
<sequence length="240" mass="28505">MEPLLKTYYKCYLSEVRQLKPSTVNHYCDALNNITRHLQEMKMITGSIYDVSDLHRLKELQEVLFEDAAFIAQNKKGNQMYSAGLNHYVRFAEGTNLIAFRHDISKLDMPMPVRTEEPRHYESKHWARSDILREQTLAVADYHCEMDGRHQTFVAERTHKPYMESHHTIPIHLQSRFSYSLDVYANLICLCPVCHRKIHYGLRDERREMLYEIYEKRRERLVHSGLVMGKEEFADLILKD</sequence>
<dbReference type="RefSeq" id="WP_055162857.1">
    <property type="nucleotide sequence ID" value="NZ_CABIWZ010000025.1"/>
</dbReference>
<dbReference type="OrthoDB" id="5678128at2"/>
<evidence type="ECO:0000313" key="3">
    <source>
        <dbReference type="Proteomes" id="UP000095546"/>
    </source>
</evidence>
<evidence type="ECO:0000259" key="1">
    <source>
        <dbReference type="Pfam" id="PF01844"/>
    </source>
</evidence>